<dbReference type="SUPFAM" id="SSF111126">
    <property type="entry name" value="Ligand-binding domain in the NO signalling and Golgi transport"/>
    <property type="match status" value="1"/>
</dbReference>
<dbReference type="InterPro" id="IPR024096">
    <property type="entry name" value="NO_sig/Golgi_transp_ligand-bd"/>
</dbReference>
<dbReference type="OrthoDB" id="145904at2"/>
<dbReference type="RefSeq" id="WP_126579151.1">
    <property type="nucleotide sequence ID" value="NZ_BIFR01000001.1"/>
</dbReference>
<evidence type="ECO:0000313" key="1">
    <source>
        <dbReference type="EMBL" id="GCE11434.1"/>
    </source>
</evidence>
<evidence type="ECO:0000313" key="2">
    <source>
        <dbReference type="Proteomes" id="UP000287352"/>
    </source>
</evidence>
<accession>A0A401ZX62</accession>
<dbReference type="Proteomes" id="UP000287352">
    <property type="component" value="Unassembled WGS sequence"/>
</dbReference>
<organism evidence="1 2">
    <name type="scientific">Tengunoibacter tsumagoiensis</name>
    <dbReference type="NCBI Taxonomy" id="2014871"/>
    <lineage>
        <taxon>Bacteria</taxon>
        <taxon>Bacillati</taxon>
        <taxon>Chloroflexota</taxon>
        <taxon>Ktedonobacteria</taxon>
        <taxon>Ktedonobacterales</taxon>
        <taxon>Dictyobacteraceae</taxon>
        <taxon>Tengunoibacter</taxon>
    </lineage>
</organism>
<dbReference type="EMBL" id="BIFR01000001">
    <property type="protein sequence ID" value="GCE11434.1"/>
    <property type="molecule type" value="Genomic_DNA"/>
</dbReference>
<protein>
    <submittedName>
        <fullName evidence="1">Uncharacterized protein</fullName>
    </submittedName>
</protein>
<name>A0A401ZX62_9CHLR</name>
<dbReference type="AlphaFoldDB" id="A0A401ZX62"/>
<reference evidence="2" key="1">
    <citation type="submission" date="2018-12" db="EMBL/GenBank/DDBJ databases">
        <title>Tengunoibacter tsumagoiensis gen. nov., sp. nov., Dictyobacter kobayashii sp. nov., D. alpinus sp. nov., and D. joshuensis sp. nov. and description of Dictyobacteraceae fam. nov. within the order Ktedonobacterales isolated from Tengu-no-mugimeshi.</title>
        <authorList>
            <person name="Wang C.M."/>
            <person name="Zheng Y."/>
            <person name="Sakai Y."/>
            <person name="Toyoda A."/>
            <person name="Minakuchi Y."/>
            <person name="Abe K."/>
            <person name="Yokota A."/>
            <person name="Yabe S."/>
        </authorList>
    </citation>
    <scope>NUCLEOTIDE SEQUENCE [LARGE SCALE GENOMIC DNA]</scope>
    <source>
        <strain evidence="2">Uno3</strain>
    </source>
</reference>
<gene>
    <name evidence="1" type="ORF">KTT_12930</name>
</gene>
<proteinExistence type="predicted"/>
<sequence length="376" mass="43279">MKFPAQQTPLALSFDPLARAREHVILIIDADEIRQQRLASLVTLAGMRAFVANNIYQAFERYLQEHFQPHIILLGQQEEAANPLFPRFYQRLIQDLRRETPIMPLANLHLPDGNLLMADETMSSVTHRVSKAASRFLHVLWEYLPDAQFSLIPPEHALVLDKLPEWGLAPRIARKRRSSSQHFQQQLKAARRTLSAEQWELLLPDVGLAQFRTDESLIAEKFTIPPEYTTCLCRAVMFADPIQPVEQINKWIENIDAEILQRATLIFLMQRVPKMIGQDLTLRTLLTTLANEINALRDEKMVEWKRLEDGSFVVVFYSTLFSYGLMGASGPSCFVWQTTFEKVLELGKVRQHWQVQEIECSAQTHTGHCVFHLKPA</sequence>
<comment type="caution">
    <text evidence="1">The sequence shown here is derived from an EMBL/GenBank/DDBJ whole genome shotgun (WGS) entry which is preliminary data.</text>
</comment>
<keyword evidence="2" id="KW-1185">Reference proteome</keyword>